<evidence type="ECO:0000313" key="3">
    <source>
        <dbReference type="Proteomes" id="UP000000376"/>
    </source>
</evidence>
<reference evidence="2 3" key="1">
    <citation type="journal article" date="2010" name="Stand. Genomic Sci.">
        <title>Complete genome sequence of Arcanobacterium haemolyticum type strain (11018).</title>
        <authorList>
            <person name="Yasawong M."/>
            <person name="Teshima H."/>
            <person name="Lapidus A."/>
            <person name="Nolan M."/>
            <person name="Lucas S."/>
            <person name="Glavina Del Rio T."/>
            <person name="Tice H."/>
            <person name="Cheng J."/>
            <person name="Bruce D."/>
            <person name="Detter C."/>
            <person name="Tapia R."/>
            <person name="Han C."/>
            <person name="Goodwin L."/>
            <person name="Pitluck S."/>
            <person name="Liolios K."/>
            <person name="Ivanova N."/>
            <person name="Mavromatis K."/>
            <person name="Mikhailova N."/>
            <person name="Pati A."/>
            <person name="Chen A."/>
            <person name="Palaniappan K."/>
            <person name="Land M."/>
            <person name="Hauser L."/>
            <person name="Chang Y."/>
            <person name="Jeffries C."/>
            <person name="Rohde M."/>
            <person name="Sikorski J."/>
            <person name="Pukall R."/>
            <person name="Goker M."/>
            <person name="Woyke T."/>
            <person name="Bristow J."/>
            <person name="Eisen J."/>
            <person name="Markowitz V."/>
            <person name="Hugenholtz P."/>
            <person name="Kyrpides N."/>
            <person name="Klenk H."/>
        </authorList>
    </citation>
    <scope>NUCLEOTIDE SEQUENCE [LARGE SCALE GENOMIC DNA]</scope>
    <source>
        <strain evidence="3">ATCC 9345 / DSM 20595 / CCUG 17215 / LMG 16163 / NBRC 15585 / NCTC 8452 / 11018</strain>
    </source>
</reference>
<gene>
    <name evidence="2" type="ordered locus">Arch_0464</name>
</gene>
<dbReference type="Pfam" id="PF13274">
    <property type="entry name" value="SocA_Panacea"/>
    <property type="match status" value="1"/>
</dbReference>
<dbReference type="InterPro" id="IPR025272">
    <property type="entry name" value="SocA_Panacea"/>
</dbReference>
<sequence length="140" mass="15731">MILSPDVSHNVDPASVANYILHLDTQREDSDVTQMKLHKLLYLAQAHYLAVTGYRLMDSDVEAFEHGPVIKAVFPMFREYGREVIVNHRPLCLVTCPKMSKISSSNSGIFIRITLQVTFASLLTIKIRGRIITSRTLGTS</sequence>
<dbReference type="AlphaFoldDB" id="D7BMR3"/>
<keyword evidence="3" id="KW-1185">Reference proteome</keyword>
<name>D7BMR3_ARCHD</name>
<feature type="domain" description="Antitoxin SocA-like Panacea" evidence="1">
    <location>
        <begin position="37"/>
        <end position="84"/>
    </location>
</feature>
<evidence type="ECO:0000259" key="1">
    <source>
        <dbReference type="Pfam" id="PF13274"/>
    </source>
</evidence>
<evidence type="ECO:0000313" key="2">
    <source>
        <dbReference type="EMBL" id="ADH92212.1"/>
    </source>
</evidence>
<protein>
    <submittedName>
        <fullName evidence="2">Uncharacterized phage-associated protein</fullName>
    </submittedName>
</protein>
<dbReference type="HOGENOM" id="CLU_1830967_0_0_11"/>
<proteinExistence type="predicted"/>
<dbReference type="EMBL" id="CP002045">
    <property type="protein sequence ID" value="ADH92212.1"/>
    <property type="molecule type" value="Genomic_DNA"/>
</dbReference>
<dbReference type="KEGG" id="ahe:Arch_0464"/>
<dbReference type="STRING" id="644284.Arch_0464"/>
<dbReference type="eggNOG" id="COG3600">
    <property type="taxonomic scope" value="Bacteria"/>
</dbReference>
<organism evidence="2 3">
    <name type="scientific">Arcanobacterium haemolyticum (strain ATCC 9345 / DSM 20595 / CCM 5947 / CCUG 17215 / LMG 16163 / NBRC 15585 / NCTC 8452 / 11018)</name>
    <dbReference type="NCBI Taxonomy" id="644284"/>
    <lineage>
        <taxon>Bacteria</taxon>
        <taxon>Bacillati</taxon>
        <taxon>Actinomycetota</taxon>
        <taxon>Actinomycetes</taxon>
        <taxon>Actinomycetales</taxon>
        <taxon>Actinomycetaceae</taxon>
        <taxon>Arcanobacterium</taxon>
    </lineage>
</organism>
<dbReference type="Proteomes" id="UP000000376">
    <property type="component" value="Chromosome"/>
</dbReference>
<dbReference type="RefSeq" id="WP_013169710.1">
    <property type="nucleotide sequence ID" value="NC_014218.1"/>
</dbReference>
<accession>D7BMR3</accession>